<dbReference type="PROSITE" id="PS00398">
    <property type="entry name" value="RECOMBINASES_2"/>
    <property type="match status" value="1"/>
</dbReference>
<dbReference type="Pfam" id="PF00239">
    <property type="entry name" value="Resolvase"/>
    <property type="match status" value="1"/>
</dbReference>
<comment type="similarity">
    <text evidence="1">Belongs to the site-specific recombinase resolvase family.</text>
</comment>
<accession>A0A2C4NSW7</accession>
<evidence type="ECO:0000256" key="4">
    <source>
        <dbReference type="ARBA" id="ARBA00023172"/>
    </source>
</evidence>
<dbReference type="CDD" id="cd03768">
    <property type="entry name" value="SR_ResInv"/>
    <property type="match status" value="1"/>
</dbReference>
<keyword evidence="2" id="KW-0229">DNA integration</keyword>
<organism evidence="9 10">
    <name type="scientific">Bacillus wiedmannii</name>
    <dbReference type="NCBI Taxonomy" id="1890302"/>
    <lineage>
        <taxon>Bacteria</taxon>
        <taxon>Bacillati</taxon>
        <taxon>Bacillota</taxon>
        <taxon>Bacilli</taxon>
        <taxon>Bacillales</taxon>
        <taxon>Bacillaceae</taxon>
        <taxon>Bacillus</taxon>
        <taxon>Bacillus cereus group</taxon>
    </lineage>
</organism>
<sequence length="205" mass="23301">MALIGYARVSTKDQDLVLQIDKLKDYGCEKIFTEKQSGAKTDREELSNAIDYLRSGDKLVVYKIDRLARSTFDLHKIVRELDTKGISIVFIKEQIDFSTPAGKLMFTMLGAIAEFERDLINERTSEGRERAKAQGKHMGRKGQDEKQVKQAMKLFFNRSENGLSVNDISKMTSVPRSTIYAKAKELKEGDLSWKNMNSFAKSFAI</sequence>
<dbReference type="InterPro" id="IPR006118">
    <property type="entry name" value="Recombinase_CS"/>
</dbReference>
<evidence type="ECO:0000256" key="1">
    <source>
        <dbReference type="ARBA" id="ARBA00009913"/>
    </source>
</evidence>
<evidence type="ECO:0000313" key="10">
    <source>
        <dbReference type="Proteomes" id="UP000223364"/>
    </source>
</evidence>
<dbReference type="GO" id="GO:0003677">
    <property type="term" value="F:DNA binding"/>
    <property type="evidence" value="ECO:0007669"/>
    <property type="project" value="UniProtKB-KW"/>
</dbReference>
<evidence type="ECO:0000259" key="8">
    <source>
        <dbReference type="PROSITE" id="PS51736"/>
    </source>
</evidence>
<dbReference type="PROSITE" id="PS51736">
    <property type="entry name" value="RECOMBINASES_3"/>
    <property type="match status" value="1"/>
</dbReference>
<evidence type="ECO:0000256" key="2">
    <source>
        <dbReference type="ARBA" id="ARBA00022908"/>
    </source>
</evidence>
<evidence type="ECO:0000256" key="5">
    <source>
        <dbReference type="PIRSR" id="PIRSR606118-50"/>
    </source>
</evidence>
<dbReference type="PANTHER" id="PTHR30461:SF26">
    <property type="entry name" value="RESOLVASE HOMOLOG YNEB"/>
    <property type="match status" value="1"/>
</dbReference>
<reference evidence="9 10" key="1">
    <citation type="submission" date="2017-09" db="EMBL/GenBank/DDBJ databases">
        <title>Large-scale bioinformatics analysis of Bacillus genomes uncovers conserved roles of natural products in bacterial physiology.</title>
        <authorList>
            <consortium name="Agbiome Team Llc"/>
            <person name="Bleich R.M."/>
            <person name="Grubbs K.J."/>
            <person name="Santa Maria K.C."/>
            <person name="Allen S.E."/>
            <person name="Farag S."/>
            <person name="Shank E.A."/>
            <person name="Bowers A."/>
        </authorList>
    </citation>
    <scope>NUCLEOTIDE SEQUENCE [LARGE SCALE GENOMIC DNA]</scope>
    <source>
        <strain evidence="9 10">AFS044295</strain>
    </source>
</reference>
<evidence type="ECO:0000256" key="6">
    <source>
        <dbReference type="PROSITE-ProRule" id="PRU10137"/>
    </source>
</evidence>
<comment type="caution">
    <text evidence="9">The sequence shown here is derived from an EMBL/GenBank/DDBJ whole genome shotgun (WGS) entry which is preliminary data.</text>
</comment>
<dbReference type="RefSeq" id="WP_060486356.1">
    <property type="nucleotide sequence ID" value="NZ_LJXA01000007.1"/>
</dbReference>
<evidence type="ECO:0000256" key="7">
    <source>
        <dbReference type="SAM" id="MobiDB-lite"/>
    </source>
</evidence>
<dbReference type="InterPro" id="IPR036162">
    <property type="entry name" value="Resolvase-like_N_sf"/>
</dbReference>
<protein>
    <submittedName>
        <fullName evidence="9">Resolvase</fullName>
    </submittedName>
</protein>
<feature type="region of interest" description="Disordered" evidence="7">
    <location>
        <begin position="125"/>
        <end position="144"/>
    </location>
</feature>
<dbReference type="SMART" id="SM00857">
    <property type="entry name" value="Resolvase"/>
    <property type="match status" value="1"/>
</dbReference>
<dbReference type="PANTHER" id="PTHR30461">
    <property type="entry name" value="DNA-INVERTASE FROM LAMBDOID PROPHAGE"/>
    <property type="match status" value="1"/>
</dbReference>
<name>A0A2C4NSW7_9BACI</name>
<proteinExistence type="inferred from homology"/>
<dbReference type="SUPFAM" id="SSF53041">
    <property type="entry name" value="Resolvase-like"/>
    <property type="match status" value="1"/>
</dbReference>
<evidence type="ECO:0000313" key="9">
    <source>
        <dbReference type="EMBL" id="PHD55885.1"/>
    </source>
</evidence>
<keyword evidence="4" id="KW-0233">DNA recombination</keyword>
<dbReference type="PROSITE" id="PS00397">
    <property type="entry name" value="RECOMBINASES_1"/>
    <property type="match status" value="1"/>
</dbReference>
<keyword evidence="3" id="KW-0238">DNA-binding</keyword>
<dbReference type="Gene3D" id="3.40.50.1390">
    <property type="entry name" value="Resolvase, N-terminal catalytic domain"/>
    <property type="match status" value="1"/>
</dbReference>
<feature type="active site" description="O-(5'-phospho-DNA)-serine intermediate" evidence="5 6">
    <location>
        <position position="10"/>
    </location>
</feature>
<dbReference type="AlphaFoldDB" id="A0A2C4NSW7"/>
<dbReference type="GO" id="GO:0000150">
    <property type="term" value="F:DNA strand exchange activity"/>
    <property type="evidence" value="ECO:0007669"/>
    <property type="project" value="InterPro"/>
</dbReference>
<dbReference type="EMBL" id="NUSP01000044">
    <property type="protein sequence ID" value="PHD55885.1"/>
    <property type="molecule type" value="Genomic_DNA"/>
</dbReference>
<dbReference type="InterPro" id="IPR050639">
    <property type="entry name" value="SSR_resolvase"/>
</dbReference>
<gene>
    <name evidence="9" type="ORF">COF57_29290</name>
</gene>
<dbReference type="GO" id="GO:0015074">
    <property type="term" value="P:DNA integration"/>
    <property type="evidence" value="ECO:0007669"/>
    <property type="project" value="UniProtKB-KW"/>
</dbReference>
<dbReference type="InterPro" id="IPR006119">
    <property type="entry name" value="Resolv_N"/>
</dbReference>
<dbReference type="FunFam" id="3.40.50.1390:FF:000001">
    <property type="entry name" value="DNA recombinase"/>
    <property type="match status" value="1"/>
</dbReference>
<evidence type="ECO:0000256" key="3">
    <source>
        <dbReference type="ARBA" id="ARBA00023125"/>
    </source>
</evidence>
<dbReference type="Proteomes" id="UP000223364">
    <property type="component" value="Unassembled WGS sequence"/>
</dbReference>
<feature type="domain" description="Resolvase/invertase-type recombinase catalytic" evidence="8">
    <location>
        <begin position="2"/>
        <end position="135"/>
    </location>
</feature>